<dbReference type="GO" id="GO:0008061">
    <property type="term" value="F:chitin binding"/>
    <property type="evidence" value="ECO:0007669"/>
    <property type="project" value="UniProtKB-UniRule"/>
</dbReference>
<feature type="chain" id="PRO_5035218489" evidence="5">
    <location>
        <begin position="25"/>
        <end position="354"/>
    </location>
</feature>
<evidence type="ECO:0000259" key="6">
    <source>
        <dbReference type="PROSITE" id="PS50941"/>
    </source>
</evidence>
<dbReference type="Proteomes" id="UP000631181">
    <property type="component" value="Unassembled WGS sequence"/>
</dbReference>
<dbReference type="SUPFAM" id="SSF101447">
    <property type="entry name" value="Formin homology 2 domain (FH2 domain)"/>
    <property type="match status" value="1"/>
</dbReference>
<keyword evidence="3" id="KW-1015">Disulfide bond</keyword>
<feature type="region of interest" description="Disordered" evidence="4">
    <location>
        <begin position="161"/>
        <end position="211"/>
    </location>
</feature>
<dbReference type="Pfam" id="PF00187">
    <property type="entry name" value="Chitin_bind_1"/>
    <property type="match status" value="1"/>
</dbReference>
<dbReference type="CDD" id="cd00035">
    <property type="entry name" value="ChtBD1"/>
    <property type="match status" value="1"/>
</dbReference>
<accession>A0A8J8WA01</accession>
<feature type="disulfide bond" evidence="3">
    <location>
        <begin position="133"/>
        <end position="147"/>
    </location>
</feature>
<keyword evidence="1 3" id="KW-0147">Chitin-binding</keyword>
<feature type="disulfide bond" evidence="3">
    <location>
        <begin position="153"/>
        <end position="157"/>
    </location>
</feature>
<dbReference type="SUPFAM" id="SSF57016">
    <property type="entry name" value="Plant lectins/antimicrobial peptides"/>
    <property type="match status" value="1"/>
</dbReference>
<organism evidence="8 9">
    <name type="scientific">Penicillium ucsense</name>
    <dbReference type="NCBI Taxonomy" id="2839758"/>
    <lineage>
        <taxon>Eukaryota</taxon>
        <taxon>Fungi</taxon>
        <taxon>Dikarya</taxon>
        <taxon>Ascomycota</taxon>
        <taxon>Pezizomycotina</taxon>
        <taxon>Eurotiomycetes</taxon>
        <taxon>Eurotiomycetidae</taxon>
        <taxon>Eurotiales</taxon>
        <taxon>Aspergillaceae</taxon>
        <taxon>Penicillium</taxon>
    </lineage>
</organism>
<dbReference type="InterPro" id="IPR057277">
    <property type="entry name" value="LysM_C"/>
</dbReference>
<proteinExistence type="predicted"/>
<dbReference type="Gene3D" id="3.30.60.10">
    <property type="entry name" value="Endochitinase-like"/>
    <property type="match status" value="1"/>
</dbReference>
<evidence type="ECO:0000256" key="2">
    <source>
        <dbReference type="ARBA" id="ARBA00023026"/>
    </source>
</evidence>
<feature type="domain" description="LysM" evidence="7">
    <location>
        <begin position="42"/>
        <end position="90"/>
    </location>
</feature>
<dbReference type="InterPro" id="IPR036779">
    <property type="entry name" value="LysM_dom_sf"/>
</dbReference>
<dbReference type="SUPFAM" id="SSF54106">
    <property type="entry name" value="LysM domain"/>
    <property type="match status" value="1"/>
</dbReference>
<keyword evidence="2" id="KW-0843">Virulence</keyword>
<dbReference type="PROSITE" id="PS50941">
    <property type="entry name" value="CHIT_BIND_I_2"/>
    <property type="match status" value="1"/>
</dbReference>
<gene>
    <name evidence="8" type="ORF">PECM_006396</name>
</gene>
<dbReference type="PROSITE" id="PS51782">
    <property type="entry name" value="LYSM"/>
    <property type="match status" value="1"/>
</dbReference>
<dbReference type="PANTHER" id="PTHR47700:SF2">
    <property type="entry name" value="CHITINASE"/>
    <property type="match status" value="1"/>
</dbReference>
<protein>
    <submittedName>
        <fullName evidence="8">Endochitinase-like family protein</fullName>
    </submittedName>
</protein>
<keyword evidence="9" id="KW-1185">Reference proteome</keyword>
<sequence length="354" mass="38399">MATILLAKWLILTIFGFLIIPCAAAGITPSLVVRNDDGPICSTYIVSGTDTCAKIAQAHGISEKNIEDFNARTWAWRGCAQLEQGAFICVGAGEPPMPVALPQATCGPQVPGTVRPHKYSDLGGMNPCPNKQCCGRWGTCGTTADFCTSANHCISNCNEGAGAQPAKPPPPPPPAPSTTEKPKAPPPPPPPKTTQLPKTTHTTQPTHTLKTSYSTKWVTVTQKPPEPTHPIWELTLYSEPDCQGDYYLIKGTSTRFDKCFTLHSHIQYKDPEADSYCRWYTDGGFNWTSCDNSPMTRPTSWFLNMGSCTVYPDDHCGDYSGHINRGVKPFCQSMNTMATEPDTNFGSLMCESGA</sequence>
<dbReference type="InterPro" id="IPR018392">
    <property type="entry name" value="LysM"/>
</dbReference>
<dbReference type="Gene3D" id="3.10.350.10">
    <property type="entry name" value="LysM domain"/>
    <property type="match status" value="1"/>
</dbReference>
<feature type="domain" description="Chitin-binding type-1" evidence="6">
    <location>
        <begin position="103"/>
        <end position="159"/>
    </location>
</feature>
<evidence type="ECO:0000259" key="7">
    <source>
        <dbReference type="PROSITE" id="PS51782"/>
    </source>
</evidence>
<comment type="caution">
    <text evidence="8">The sequence shown here is derived from an EMBL/GenBank/DDBJ whole genome shotgun (WGS) entry which is preliminary data.</text>
</comment>
<dbReference type="AlphaFoldDB" id="A0A8J8WA01"/>
<dbReference type="InterPro" id="IPR053214">
    <property type="entry name" value="LysM12-like"/>
</dbReference>
<evidence type="ECO:0000256" key="4">
    <source>
        <dbReference type="SAM" id="MobiDB-lite"/>
    </source>
</evidence>
<feature type="signal peptide" evidence="5">
    <location>
        <begin position="1"/>
        <end position="24"/>
    </location>
</feature>
<dbReference type="EMBL" id="WIWV01000005">
    <property type="protein sequence ID" value="KAF7719537.1"/>
    <property type="molecule type" value="Genomic_DNA"/>
</dbReference>
<evidence type="ECO:0000256" key="3">
    <source>
        <dbReference type="PROSITE-ProRule" id="PRU00261"/>
    </source>
</evidence>
<dbReference type="OrthoDB" id="73875at2759"/>
<dbReference type="InterPro" id="IPR036861">
    <property type="entry name" value="Endochitinase-like_sf"/>
</dbReference>
<evidence type="ECO:0000313" key="8">
    <source>
        <dbReference type="EMBL" id="KAF7719537.1"/>
    </source>
</evidence>
<evidence type="ECO:0000313" key="9">
    <source>
        <dbReference type="Proteomes" id="UP000631181"/>
    </source>
</evidence>
<dbReference type="CDD" id="cd00118">
    <property type="entry name" value="LysM"/>
    <property type="match status" value="1"/>
</dbReference>
<feature type="disulfide bond" evidence="3">
    <location>
        <begin position="128"/>
        <end position="140"/>
    </location>
</feature>
<keyword evidence="5" id="KW-0732">Signal</keyword>
<dbReference type="SMART" id="SM00270">
    <property type="entry name" value="ChtBD1"/>
    <property type="match status" value="1"/>
</dbReference>
<reference evidence="8" key="1">
    <citation type="journal article" date="2020" name="Front. Microbiol.">
        <title>Gene regulatory networks of Penicillium echinulatum 2HH and Penicillium oxalicum 114-2 inferred by a computational biology approach.</title>
        <authorList>
            <person name="Lenz A.R."/>
            <person name="Galan-Vasquez E."/>
            <person name="Balbinot E."/>
            <person name="De Abreu F.P."/>
            <person name="De Oliveira N.S."/>
            <person name="Da Rosa L.O."/>
            <person name="De Avila E Silva S."/>
            <person name="Camassola M."/>
            <person name="Dillon A.J.P."/>
            <person name="Perez-Rueda E."/>
        </authorList>
    </citation>
    <scope>NUCLEOTIDE SEQUENCE</scope>
    <source>
        <strain evidence="8">S1M29</strain>
    </source>
</reference>
<dbReference type="Pfam" id="PF25139">
    <property type="entry name" value="LysM14_C"/>
    <property type="match status" value="1"/>
</dbReference>
<feature type="compositionally biased region" description="Low complexity" evidence="4">
    <location>
        <begin position="193"/>
        <end position="211"/>
    </location>
</feature>
<dbReference type="InterPro" id="IPR001002">
    <property type="entry name" value="Chitin-bd_1"/>
</dbReference>
<dbReference type="PANTHER" id="PTHR47700">
    <property type="entry name" value="V CHITINASE, PUTATIVE (AFU_ORTHOLOGUE AFUA_6G13720)-RELATED"/>
    <property type="match status" value="1"/>
</dbReference>
<evidence type="ECO:0000256" key="5">
    <source>
        <dbReference type="SAM" id="SignalP"/>
    </source>
</evidence>
<comment type="caution">
    <text evidence="3">Lacks conserved residue(s) required for the propagation of feature annotation.</text>
</comment>
<feature type="compositionally biased region" description="Pro residues" evidence="4">
    <location>
        <begin position="166"/>
        <end position="176"/>
    </location>
</feature>
<evidence type="ECO:0000256" key="1">
    <source>
        <dbReference type="ARBA" id="ARBA00022669"/>
    </source>
</evidence>
<name>A0A8J8WA01_9EURO</name>